<evidence type="ECO:0000313" key="8">
    <source>
        <dbReference type="EMBL" id="OPJ61288.1"/>
    </source>
</evidence>
<keyword evidence="8" id="KW-0328">Glycosyltransferase</keyword>
<dbReference type="STRING" id="1450648.CLORY_23280"/>
<feature type="transmembrane region" description="Helical" evidence="7">
    <location>
        <begin position="45"/>
        <end position="67"/>
    </location>
</feature>
<keyword evidence="4 7" id="KW-0812">Transmembrane</keyword>
<dbReference type="InterPro" id="IPR001640">
    <property type="entry name" value="Lgt"/>
</dbReference>
<evidence type="ECO:0000256" key="5">
    <source>
        <dbReference type="ARBA" id="ARBA00022989"/>
    </source>
</evidence>
<name>A0A1V4IMM3_9CLOT</name>
<keyword evidence="2 7" id="KW-1003">Cell membrane</keyword>
<keyword evidence="3 7" id="KW-0808">Transferase</keyword>
<proteinExistence type="inferred from homology"/>
<feature type="transmembrane region" description="Helical" evidence="7">
    <location>
        <begin position="168"/>
        <end position="186"/>
    </location>
</feature>
<comment type="caution">
    <text evidence="8">The sequence shown here is derived from an EMBL/GenBank/DDBJ whole genome shotgun (WGS) entry which is preliminary data.</text>
</comment>
<comment type="function">
    <text evidence="7">Catalyzes the transfer of the diacylglyceryl group from phosphatidylglycerol to the sulfhydryl group of the N-terminal cysteine of a prolipoprotein, the first step in the formation of mature lipoproteins.</text>
</comment>
<dbReference type="GO" id="GO:0005886">
    <property type="term" value="C:plasma membrane"/>
    <property type="evidence" value="ECO:0007669"/>
    <property type="project" value="UniProtKB-SubCell"/>
</dbReference>
<reference evidence="8 9" key="1">
    <citation type="submission" date="2017-03" db="EMBL/GenBank/DDBJ databases">
        <title>Genome sequence of Clostridium oryzae DSM 28571.</title>
        <authorList>
            <person name="Poehlein A."/>
            <person name="Daniel R."/>
        </authorList>
    </citation>
    <scope>NUCLEOTIDE SEQUENCE [LARGE SCALE GENOMIC DNA]</scope>
    <source>
        <strain evidence="8 9">DSM 28571</strain>
    </source>
</reference>
<comment type="catalytic activity">
    <reaction evidence="7">
        <text>L-cysteinyl-[prolipoprotein] + a 1,2-diacyl-sn-glycero-3-phospho-(1'-sn-glycerol) = an S-1,2-diacyl-sn-glyceryl-L-cysteinyl-[prolipoprotein] + sn-glycerol 1-phosphate + H(+)</text>
        <dbReference type="Rhea" id="RHEA:56712"/>
        <dbReference type="Rhea" id="RHEA-COMP:14679"/>
        <dbReference type="Rhea" id="RHEA-COMP:14680"/>
        <dbReference type="ChEBI" id="CHEBI:15378"/>
        <dbReference type="ChEBI" id="CHEBI:29950"/>
        <dbReference type="ChEBI" id="CHEBI:57685"/>
        <dbReference type="ChEBI" id="CHEBI:64716"/>
        <dbReference type="ChEBI" id="CHEBI:140658"/>
        <dbReference type="EC" id="2.5.1.145"/>
    </reaction>
</comment>
<gene>
    <name evidence="8" type="primary">lgt_1</name>
    <name evidence="7" type="synonym">lgt</name>
    <name evidence="8" type="ORF">CLORY_23280</name>
</gene>
<dbReference type="GO" id="GO:0008961">
    <property type="term" value="F:phosphatidylglycerol-prolipoprotein diacylglyceryl transferase activity"/>
    <property type="evidence" value="ECO:0007669"/>
    <property type="project" value="UniProtKB-UniRule"/>
</dbReference>
<keyword evidence="6 7" id="KW-0472">Membrane</keyword>
<dbReference type="NCBIfam" id="NF000778">
    <property type="entry name" value="PRK00052.3-4"/>
    <property type="match status" value="1"/>
</dbReference>
<dbReference type="HAMAP" id="MF_01147">
    <property type="entry name" value="Lgt"/>
    <property type="match status" value="1"/>
</dbReference>
<dbReference type="EMBL" id="MZGV01000023">
    <property type="protein sequence ID" value="OPJ61288.1"/>
    <property type="molecule type" value="Genomic_DNA"/>
</dbReference>
<keyword evidence="8" id="KW-0449">Lipoprotein</keyword>
<sequence length="248" mass="27730">MRPVLFDIGPLKIQGYGTMIAIGIIAAMLLLNYRAKKKGYDDDKIFNMAFIAVICGVIGSKLLYVIVEINYFIKNPKELLNLGSGFVVIGGIILGAVAVYLYCRNKKWDTLKVIDLITPSVPLAQGFGRIGCFLAGCCYGRETQLRIGVKFTKSQFAPNDVNLIPTQIYSSIFDFALAIFLLYYGRKPRKKGSIFSAYIVLYSIGRFLIEFLRNDPRGSVGVLSTSQFICIFTFIFGIILFLYPQKSE</sequence>
<feature type="binding site" evidence="7">
    <location>
        <position position="129"/>
    </location>
    <ligand>
        <name>a 1,2-diacyl-sn-glycero-3-phospho-(1'-sn-glycerol)</name>
        <dbReference type="ChEBI" id="CHEBI:64716"/>
    </ligand>
</feature>
<dbReference type="EC" id="2.5.1.145" evidence="7"/>
<feature type="transmembrane region" description="Helical" evidence="7">
    <location>
        <begin position="13"/>
        <end position="33"/>
    </location>
</feature>
<evidence type="ECO:0000256" key="7">
    <source>
        <dbReference type="HAMAP-Rule" id="MF_01147"/>
    </source>
</evidence>
<organism evidence="8 9">
    <name type="scientific">Clostridium oryzae</name>
    <dbReference type="NCBI Taxonomy" id="1450648"/>
    <lineage>
        <taxon>Bacteria</taxon>
        <taxon>Bacillati</taxon>
        <taxon>Bacillota</taxon>
        <taxon>Clostridia</taxon>
        <taxon>Eubacteriales</taxon>
        <taxon>Clostridiaceae</taxon>
        <taxon>Clostridium</taxon>
    </lineage>
</organism>
<dbReference type="AlphaFoldDB" id="A0A1V4IMM3"/>
<evidence type="ECO:0000256" key="4">
    <source>
        <dbReference type="ARBA" id="ARBA00022692"/>
    </source>
</evidence>
<dbReference type="OrthoDB" id="871140at2"/>
<feature type="transmembrane region" description="Helical" evidence="7">
    <location>
        <begin position="192"/>
        <end position="209"/>
    </location>
</feature>
<keyword evidence="5 7" id="KW-1133">Transmembrane helix</keyword>
<keyword evidence="9" id="KW-1185">Reference proteome</keyword>
<comment type="subcellular location">
    <subcellularLocation>
        <location evidence="7">Cell membrane</location>
        <topology evidence="7">Multi-pass membrane protein</topology>
    </subcellularLocation>
</comment>
<comment type="similarity">
    <text evidence="1 7">Belongs to the Lgt family.</text>
</comment>
<evidence type="ECO:0000256" key="1">
    <source>
        <dbReference type="ARBA" id="ARBA00007150"/>
    </source>
</evidence>
<dbReference type="GO" id="GO:0042158">
    <property type="term" value="P:lipoprotein biosynthetic process"/>
    <property type="evidence" value="ECO:0007669"/>
    <property type="project" value="UniProtKB-UniRule"/>
</dbReference>
<comment type="pathway">
    <text evidence="7">Protein modification; lipoprotein biosynthesis (diacylglyceryl transfer).</text>
</comment>
<dbReference type="NCBIfam" id="TIGR00544">
    <property type="entry name" value="lgt"/>
    <property type="match status" value="1"/>
</dbReference>
<protein>
    <recommendedName>
        <fullName evidence="7">Phosphatidylglycerol--prolipoprotein diacylglyceryl transferase</fullName>
        <ecNumber evidence="7">2.5.1.145</ecNumber>
    </recommendedName>
</protein>
<dbReference type="RefSeq" id="WP_079424547.1">
    <property type="nucleotide sequence ID" value="NZ_MZGV01000023.1"/>
</dbReference>
<feature type="transmembrane region" description="Helical" evidence="7">
    <location>
        <begin position="221"/>
        <end position="243"/>
    </location>
</feature>
<feature type="transmembrane region" description="Helical" evidence="7">
    <location>
        <begin position="79"/>
        <end position="102"/>
    </location>
</feature>
<evidence type="ECO:0000256" key="2">
    <source>
        <dbReference type="ARBA" id="ARBA00022475"/>
    </source>
</evidence>
<dbReference type="Pfam" id="PF01790">
    <property type="entry name" value="LGT"/>
    <property type="match status" value="1"/>
</dbReference>
<evidence type="ECO:0000256" key="3">
    <source>
        <dbReference type="ARBA" id="ARBA00022679"/>
    </source>
</evidence>
<dbReference type="PANTHER" id="PTHR30589:SF0">
    <property type="entry name" value="PHOSPHATIDYLGLYCEROL--PROLIPOPROTEIN DIACYLGLYCERYL TRANSFERASE"/>
    <property type="match status" value="1"/>
</dbReference>
<dbReference type="Proteomes" id="UP000190080">
    <property type="component" value="Unassembled WGS sequence"/>
</dbReference>
<dbReference type="PANTHER" id="PTHR30589">
    <property type="entry name" value="PROLIPOPROTEIN DIACYLGLYCERYL TRANSFERASE"/>
    <property type="match status" value="1"/>
</dbReference>
<dbReference type="UniPathway" id="UPA00664"/>
<accession>A0A1V4IMM3</accession>
<evidence type="ECO:0000256" key="6">
    <source>
        <dbReference type="ARBA" id="ARBA00023136"/>
    </source>
</evidence>
<evidence type="ECO:0000313" key="9">
    <source>
        <dbReference type="Proteomes" id="UP000190080"/>
    </source>
</evidence>